<dbReference type="RefSeq" id="WP_209996702.1">
    <property type="nucleotide sequence ID" value="NZ_BAAAJY010000003.1"/>
</dbReference>
<organism evidence="2 3">
    <name type="scientific">Paeniglutamicibacter kerguelensis</name>
    <dbReference type="NCBI Taxonomy" id="254788"/>
    <lineage>
        <taxon>Bacteria</taxon>
        <taxon>Bacillati</taxon>
        <taxon>Actinomycetota</taxon>
        <taxon>Actinomycetes</taxon>
        <taxon>Micrococcales</taxon>
        <taxon>Micrococcaceae</taxon>
        <taxon>Paeniglutamicibacter</taxon>
    </lineage>
</organism>
<evidence type="ECO:0000256" key="1">
    <source>
        <dbReference type="SAM" id="Phobius"/>
    </source>
</evidence>
<comment type="caution">
    <text evidence="2">The sequence shown here is derived from an EMBL/GenBank/DDBJ whole genome shotgun (WGS) entry which is preliminary data.</text>
</comment>
<sequence length="71" mass="7154">MGRRAKAPASTPTRNHGMLGWGAFLAVLLGFSAPALGMATNAAIALAGTCLAVFSLIWFLGVSGSSSSTRS</sequence>
<accession>A0ABS4XBE4</accession>
<dbReference type="EMBL" id="JAGIOF010000001">
    <property type="protein sequence ID" value="MBP2385780.1"/>
    <property type="molecule type" value="Genomic_DNA"/>
</dbReference>
<evidence type="ECO:0000313" key="3">
    <source>
        <dbReference type="Proteomes" id="UP001296993"/>
    </source>
</evidence>
<evidence type="ECO:0000313" key="2">
    <source>
        <dbReference type="EMBL" id="MBP2385780.1"/>
    </source>
</evidence>
<reference evidence="2 3" key="1">
    <citation type="submission" date="2021-03" db="EMBL/GenBank/DDBJ databases">
        <title>Sequencing the genomes of 1000 actinobacteria strains.</title>
        <authorList>
            <person name="Klenk H.-P."/>
        </authorList>
    </citation>
    <scope>NUCLEOTIDE SEQUENCE [LARGE SCALE GENOMIC DNA]</scope>
    <source>
        <strain evidence="2 3">DSM 15797</strain>
    </source>
</reference>
<keyword evidence="1" id="KW-1133">Transmembrane helix</keyword>
<keyword evidence="1" id="KW-0472">Membrane</keyword>
<dbReference type="Proteomes" id="UP001296993">
    <property type="component" value="Unassembled WGS sequence"/>
</dbReference>
<feature type="transmembrane region" description="Helical" evidence="1">
    <location>
        <begin position="42"/>
        <end position="62"/>
    </location>
</feature>
<protein>
    <submittedName>
        <fullName evidence="2">Uncharacterized protein</fullName>
    </submittedName>
</protein>
<keyword evidence="3" id="KW-1185">Reference proteome</keyword>
<proteinExistence type="predicted"/>
<gene>
    <name evidence="2" type="ORF">JOF47_001291</name>
</gene>
<keyword evidence="1" id="KW-0812">Transmembrane</keyword>
<name>A0ABS4XBE4_9MICC</name>